<evidence type="ECO:0000313" key="2">
    <source>
        <dbReference type="Proteomes" id="UP000177876"/>
    </source>
</evidence>
<reference evidence="1 2" key="1">
    <citation type="journal article" date="2016" name="Nat. Commun.">
        <title>Thousands of microbial genomes shed light on interconnected biogeochemical processes in an aquifer system.</title>
        <authorList>
            <person name="Anantharaman K."/>
            <person name="Brown C.T."/>
            <person name="Hug L.A."/>
            <person name="Sharon I."/>
            <person name="Castelle C.J."/>
            <person name="Probst A.J."/>
            <person name="Thomas B.C."/>
            <person name="Singh A."/>
            <person name="Wilkins M.J."/>
            <person name="Karaoz U."/>
            <person name="Brodie E.L."/>
            <person name="Williams K.H."/>
            <person name="Hubbard S.S."/>
            <person name="Banfield J.F."/>
        </authorList>
    </citation>
    <scope>NUCLEOTIDE SEQUENCE [LARGE SCALE GENOMIC DNA]</scope>
</reference>
<accession>A0A1F2WJ28</accession>
<sequence length="221" mass="24521">MAGEETTSNFTTDLRIALKRKGMGGLVRDILLHPGNQAIALYRIYRMLYLKGHVYLAFLGYRLNYFLCGVEMHPDAEIGPDFHLDHPVATLIGRRTRIGKGVRIYSHVAVGAIGLPEDNPFMDVRDYVQIYHGAMVGGNCIIGEYAQIGLNAVILDQDVPPYAIVVGNPAQVVKIKDKKVNPKDYKGYKYDPADYTGPIEADENVEASKKISWTDSTGYGK</sequence>
<organism evidence="1 2">
    <name type="scientific">Candidatus Solincola sediminis</name>
    <dbReference type="NCBI Taxonomy" id="1797199"/>
    <lineage>
        <taxon>Bacteria</taxon>
        <taxon>Bacillati</taxon>
        <taxon>Actinomycetota</taxon>
        <taxon>Candidatus Geothermincolia</taxon>
        <taxon>Candidatus Geothermincolales</taxon>
        <taxon>Candidatus Geothermincolaceae</taxon>
        <taxon>Candidatus Solincola</taxon>
    </lineage>
</organism>
<evidence type="ECO:0008006" key="3">
    <source>
        <dbReference type="Google" id="ProtNLM"/>
    </source>
</evidence>
<dbReference type="SUPFAM" id="SSF51161">
    <property type="entry name" value="Trimeric LpxA-like enzymes"/>
    <property type="match status" value="1"/>
</dbReference>
<dbReference type="Proteomes" id="UP000177876">
    <property type="component" value="Unassembled WGS sequence"/>
</dbReference>
<evidence type="ECO:0000313" key="1">
    <source>
        <dbReference type="EMBL" id="OFW56852.1"/>
    </source>
</evidence>
<dbReference type="STRING" id="1797197.A2Y75_06720"/>
<dbReference type="PANTHER" id="PTHR42811">
    <property type="entry name" value="SERINE ACETYLTRANSFERASE"/>
    <property type="match status" value="1"/>
</dbReference>
<dbReference type="AlphaFoldDB" id="A0A1F2WJ28"/>
<protein>
    <recommendedName>
        <fullName evidence="3">Serine acetyltransferase</fullName>
    </recommendedName>
</protein>
<dbReference type="Gene3D" id="2.160.10.10">
    <property type="entry name" value="Hexapeptide repeat proteins"/>
    <property type="match status" value="1"/>
</dbReference>
<dbReference type="InterPro" id="IPR011004">
    <property type="entry name" value="Trimer_LpxA-like_sf"/>
</dbReference>
<gene>
    <name evidence="1" type="ORF">A2Y75_06720</name>
</gene>
<name>A0A1F2WJ28_9ACTN</name>
<comment type="caution">
    <text evidence="1">The sequence shown here is derived from an EMBL/GenBank/DDBJ whole genome shotgun (WGS) entry which is preliminary data.</text>
</comment>
<dbReference type="EMBL" id="MELK01000040">
    <property type="protein sequence ID" value="OFW56852.1"/>
    <property type="molecule type" value="Genomic_DNA"/>
</dbReference>
<proteinExistence type="predicted"/>